<dbReference type="GO" id="GO:0005783">
    <property type="term" value="C:endoplasmic reticulum"/>
    <property type="evidence" value="ECO:0007669"/>
    <property type="project" value="InterPro"/>
</dbReference>
<dbReference type="Pfam" id="PF07946">
    <property type="entry name" value="CCDC47"/>
    <property type="match status" value="1"/>
</dbReference>
<proteinExistence type="predicted"/>
<comment type="subcellular location">
    <subcellularLocation>
        <location evidence="1">Membrane</location>
        <topology evidence="1">Single-pass membrane protein</topology>
    </subcellularLocation>
</comment>
<accession>D4AJ62</accession>
<reference evidence="8" key="1">
    <citation type="journal article" date="2011" name="Genome Biol.">
        <title>Comparative and functional genomics provide insights into the pathogenicity of dermatophytic fungi.</title>
        <authorList>
            <person name="Burmester A."/>
            <person name="Shelest E."/>
            <person name="Gloeckner G."/>
            <person name="Heddergott C."/>
            <person name="Schindler S."/>
            <person name="Staib P."/>
            <person name="Heidel A."/>
            <person name="Felder M."/>
            <person name="Petzold A."/>
            <person name="Szafranski K."/>
            <person name="Feuermann M."/>
            <person name="Pedruzzi I."/>
            <person name="Priebe S."/>
            <person name="Groth M."/>
            <person name="Winkler R."/>
            <person name="Li W."/>
            <person name="Kniemeyer O."/>
            <person name="Schroeckh V."/>
            <person name="Hertweck C."/>
            <person name="Hube B."/>
            <person name="White T.C."/>
            <person name="Platzer M."/>
            <person name="Guthke R."/>
            <person name="Heitman J."/>
            <person name="Woestemeyer J."/>
            <person name="Zipfel P.F."/>
            <person name="Monod M."/>
            <person name="Brakhage A.A."/>
        </authorList>
    </citation>
    <scope>NUCLEOTIDE SEQUENCE [LARGE SCALE GENOMIC DNA]</scope>
    <source>
        <strain evidence="8">ATCC MYA-4681 / CBS 112371</strain>
    </source>
</reference>
<keyword evidence="4 6" id="KW-0472">Membrane</keyword>
<name>D4AJ62_ARTBC</name>
<feature type="region of interest" description="Disordered" evidence="5">
    <location>
        <begin position="20"/>
        <end position="40"/>
    </location>
</feature>
<dbReference type="InterPro" id="IPR012879">
    <property type="entry name" value="CCDC47"/>
</dbReference>
<dbReference type="AlphaFoldDB" id="D4AJ62"/>
<feature type="region of interest" description="Disordered" evidence="5">
    <location>
        <begin position="392"/>
        <end position="429"/>
    </location>
</feature>
<keyword evidence="2 6" id="KW-0812">Transmembrane</keyword>
<dbReference type="KEGG" id="abe:ARB_04311"/>
<dbReference type="OMA" id="FDGFVWA"/>
<dbReference type="RefSeq" id="XP_003017430.1">
    <property type="nucleotide sequence ID" value="XM_003017384.1"/>
</dbReference>
<evidence type="ECO:0000313" key="8">
    <source>
        <dbReference type="Proteomes" id="UP000008866"/>
    </source>
</evidence>
<evidence type="ECO:0000256" key="1">
    <source>
        <dbReference type="ARBA" id="ARBA00004167"/>
    </source>
</evidence>
<dbReference type="GO" id="GO:0005509">
    <property type="term" value="F:calcium ion binding"/>
    <property type="evidence" value="ECO:0007669"/>
    <property type="project" value="InterPro"/>
</dbReference>
<dbReference type="STRING" id="663331.D4AJ62"/>
<dbReference type="PANTHER" id="PTHR12883:SF0">
    <property type="entry name" value="PAT COMPLEX SUBUNIT CCDC47"/>
    <property type="match status" value="1"/>
</dbReference>
<evidence type="ECO:0008006" key="9">
    <source>
        <dbReference type="Google" id="ProtNLM"/>
    </source>
</evidence>
<evidence type="ECO:0000313" key="7">
    <source>
        <dbReference type="EMBL" id="EFE36785.1"/>
    </source>
</evidence>
<dbReference type="GeneID" id="9524540"/>
<organism evidence="7 8">
    <name type="scientific">Arthroderma benhamiae (strain ATCC MYA-4681 / CBS 112371)</name>
    <name type="common">Trichophyton mentagrophytes</name>
    <dbReference type="NCBI Taxonomy" id="663331"/>
    <lineage>
        <taxon>Eukaryota</taxon>
        <taxon>Fungi</taxon>
        <taxon>Dikarya</taxon>
        <taxon>Ascomycota</taxon>
        <taxon>Pezizomycotina</taxon>
        <taxon>Eurotiomycetes</taxon>
        <taxon>Eurotiomycetidae</taxon>
        <taxon>Onygenales</taxon>
        <taxon>Arthrodermataceae</taxon>
        <taxon>Trichophyton</taxon>
    </lineage>
</organism>
<dbReference type="PANTHER" id="PTHR12883">
    <property type="entry name" value="ADIPOCYTE-SPECIFIC PROTEIN 4-RELATED"/>
    <property type="match status" value="1"/>
</dbReference>
<keyword evidence="8" id="KW-1185">Reference proteome</keyword>
<evidence type="ECO:0000256" key="4">
    <source>
        <dbReference type="ARBA" id="ARBA00023136"/>
    </source>
</evidence>
<gene>
    <name evidence="7" type="ORF">ARB_04311</name>
</gene>
<dbReference type="eggNOG" id="KOG2357">
    <property type="taxonomic scope" value="Eukaryota"/>
</dbReference>
<dbReference type="HOGENOM" id="CLU_042570_0_0_1"/>
<dbReference type="OrthoDB" id="10039147at2759"/>
<evidence type="ECO:0000256" key="2">
    <source>
        <dbReference type="ARBA" id="ARBA00022692"/>
    </source>
</evidence>
<evidence type="ECO:0000256" key="3">
    <source>
        <dbReference type="ARBA" id="ARBA00022989"/>
    </source>
</evidence>
<dbReference type="EMBL" id="ABSU01000001">
    <property type="protein sequence ID" value="EFE36785.1"/>
    <property type="molecule type" value="Genomic_DNA"/>
</dbReference>
<dbReference type="GO" id="GO:0016020">
    <property type="term" value="C:membrane"/>
    <property type="evidence" value="ECO:0007669"/>
    <property type="project" value="UniProtKB-SubCell"/>
</dbReference>
<keyword evidence="3 6" id="KW-1133">Transmembrane helix</keyword>
<evidence type="ECO:0000256" key="5">
    <source>
        <dbReference type="SAM" id="MobiDB-lite"/>
    </source>
</evidence>
<dbReference type="Proteomes" id="UP000008866">
    <property type="component" value="Unassembled WGS sequence"/>
</dbReference>
<feature type="transmembrane region" description="Helical" evidence="6">
    <location>
        <begin position="62"/>
        <end position="81"/>
    </location>
</feature>
<comment type="caution">
    <text evidence="7">The sequence shown here is derived from an EMBL/GenBank/DDBJ whole genome shotgun (WGS) entry which is preliminary data.</text>
</comment>
<sequence>MDGVFKGLFGGKATEAPQKAEGGFADFAPPSATGSGPQGTAASTVAYTKWYRVWERTSPQDFVQEAFIIPFIILVAVLHVWGAGKNRRKAKTWAQANIPVLCDEFAVVGYTGIPQNASSNEGIKIDDKILKEKALNEFTTYATGRQNIAFVDVTIKMLKRYNPLLLFGETLLGLFFDSMAPSSEKVEIVAYPFDGREKDLVPPTPMDIDADKRSKSGPSTYDGFVFAVVHKNAMRRLREDRYDVSLTFTKENAKLPNWLTVMSESAEITDSMLVPEFVKAIEDAGDLFDYLIVTDQPMEKPTTVEEAVPRKRIILSLRIPESSDASDYASSSNMLKAFIRLADRLVTIAHFRPEVTRKLRSTREEEIKRMKRVDQDEKAEERKVAAEKIKKEERDRLLRNMSAEEQKKFLAKEKEREQKREMKRQTRKG</sequence>
<evidence type="ECO:0000256" key="6">
    <source>
        <dbReference type="SAM" id="Phobius"/>
    </source>
</evidence>
<protein>
    <recommendedName>
        <fullName evidence="9">DUF1682 domain protein</fullName>
    </recommendedName>
</protein>
<dbReference type="GO" id="GO:0032469">
    <property type="term" value="P:endoplasmic reticulum calcium ion homeostasis"/>
    <property type="evidence" value="ECO:0007669"/>
    <property type="project" value="InterPro"/>
</dbReference>